<gene>
    <name evidence="1" type="ORF">Q604_UNBc4C00209G0001</name>
</gene>
<name>W1WCU1_9ZZZZ</name>
<accession>W1WCU1</accession>
<proteinExistence type="predicted"/>
<evidence type="ECO:0000313" key="1">
    <source>
        <dbReference type="EMBL" id="ETJ15761.1"/>
    </source>
</evidence>
<feature type="non-terminal residue" evidence="1">
    <location>
        <position position="35"/>
    </location>
</feature>
<dbReference type="AlphaFoldDB" id="W1WCU1"/>
<dbReference type="EMBL" id="AZMM01018990">
    <property type="protein sequence ID" value="ETJ15761.1"/>
    <property type="molecule type" value="Genomic_DNA"/>
</dbReference>
<comment type="caution">
    <text evidence="1">The sequence shown here is derived from an EMBL/GenBank/DDBJ whole genome shotgun (WGS) entry which is preliminary data.</text>
</comment>
<sequence length="35" mass="4465">MNLYIYYLHHMKVNFKKILKSEIFKVKYIFLWAKN</sequence>
<organism evidence="1">
    <name type="scientific">human gut metagenome</name>
    <dbReference type="NCBI Taxonomy" id="408170"/>
    <lineage>
        <taxon>unclassified sequences</taxon>
        <taxon>metagenomes</taxon>
        <taxon>organismal metagenomes</taxon>
    </lineage>
</organism>
<protein>
    <submittedName>
        <fullName evidence="1">Uncharacterized protein</fullName>
    </submittedName>
</protein>
<reference evidence="1" key="1">
    <citation type="submission" date="2013-12" db="EMBL/GenBank/DDBJ databases">
        <title>A Varibaculum cambriense genome reconstructed from a premature infant gut community with otherwise low bacterial novelty that shifts toward anaerobic metabolism during the third week of life.</title>
        <authorList>
            <person name="Brown C.T."/>
            <person name="Sharon I."/>
            <person name="Thomas B.C."/>
            <person name="Castelle C.J."/>
            <person name="Morowitz M.J."/>
            <person name="Banfield J.F."/>
        </authorList>
    </citation>
    <scope>NUCLEOTIDE SEQUENCE</scope>
</reference>